<comment type="caution">
    <text evidence="1">The sequence shown here is derived from an EMBL/GenBank/DDBJ whole genome shotgun (WGS) entry which is preliminary data.</text>
</comment>
<name>A0A163BB34_9FLAO</name>
<protein>
    <submittedName>
        <fullName evidence="1">Uncharacterized protein</fullName>
    </submittedName>
</protein>
<sequence length="145" mass="17051">MDLKPKLGLDNLTFGMSKKEVYEVLGMPDRKRISDDDDDQQLLEYNDQKLRLTIYKNEDNRLGYLQTSNPKLEFNGHAIINSKIDFVKDKIFGDIISDWEIEDYDFFATHSNDDYWITLNVEFGIVINIEIGVPFNDDNDYDWPN</sequence>
<dbReference type="STRING" id="1642818.AWE51_22640"/>
<dbReference type="OrthoDB" id="5701146at2"/>
<organism evidence="1 2">
    <name type="scientific">Aquimarina aggregata</name>
    <dbReference type="NCBI Taxonomy" id="1642818"/>
    <lineage>
        <taxon>Bacteria</taxon>
        <taxon>Pseudomonadati</taxon>
        <taxon>Bacteroidota</taxon>
        <taxon>Flavobacteriia</taxon>
        <taxon>Flavobacteriales</taxon>
        <taxon>Flavobacteriaceae</taxon>
        <taxon>Aquimarina</taxon>
    </lineage>
</organism>
<proteinExistence type="predicted"/>
<reference evidence="1 2" key="1">
    <citation type="submission" date="2016-01" db="EMBL/GenBank/DDBJ databases">
        <title>The draft genome sequence of Aquimarina sp. RZW4-3-2.</title>
        <authorList>
            <person name="Wang Y."/>
        </authorList>
    </citation>
    <scope>NUCLEOTIDE SEQUENCE [LARGE SCALE GENOMIC DNA]</scope>
    <source>
        <strain evidence="1 2">RZW4-3-2</strain>
    </source>
</reference>
<evidence type="ECO:0000313" key="1">
    <source>
        <dbReference type="EMBL" id="KZS41207.1"/>
    </source>
</evidence>
<keyword evidence="2" id="KW-1185">Reference proteome</keyword>
<gene>
    <name evidence="1" type="ORF">AWE51_22640</name>
</gene>
<dbReference type="AlphaFoldDB" id="A0A163BB34"/>
<dbReference type="RefSeq" id="WP_066312523.1">
    <property type="nucleotide sequence ID" value="NZ_LQRT01000006.1"/>
</dbReference>
<accession>A0A163BB34</accession>
<dbReference type="EMBL" id="LQRT01000006">
    <property type="protein sequence ID" value="KZS41207.1"/>
    <property type="molecule type" value="Genomic_DNA"/>
</dbReference>
<evidence type="ECO:0000313" key="2">
    <source>
        <dbReference type="Proteomes" id="UP000076715"/>
    </source>
</evidence>
<dbReference type="Proteomes" id="UP000076715">
    <property type="component" value="Unassembled WGS sequence"/>
</dbReference>